<evidence type="ECO:0000256" key="5">
    <source>
        <dbReference type="ARBA" id="ARBA00023065"/>
    </source>
</evidence>
<feature type="domain" description="Cation/H+ exchanger transmembrane" evidence="9">
    <location>
        <begin position="48"/>
        <end position="432"/>
    </location>
</feature>
<dbReference type="FunCoup" id="G7E380">
    <property type="interactions" value="13"/>
</dbReference>
<feature type="transmembrane region" description="Helical" evidence="8">
    <location>
        <begin position="415"/>
        <end position="440"/>
    </location>
</feature>
<name>G7E380_MIXOS</name>
<evidence type="ECO:0000256" key="3">
    <source>
        <dbReference type="ARBA" id="ARBA00022692"/>
    </source>
</evidence>
<feature type="transmembrane region" description="Helical" evidence="8">
    <location>
        <begin position="165"/>
        <end position="188"/>
    </location>
</feature>
<dbReference type="PANTHER" id="PTHR32468">
    <property type="entry name" value="CATION/H + ANTIPORTER"/>
    <property type="match status" value="1"/>
</dbReference>
<evidence type="ECO:0000313" key="11">
    <source>
        <dbReference type="Proteomes" id="UP000009131"/>
    </source>
</evidence>
<gene>
    <name evidence="10" type="primary">Mo03938</name>
    <name evidence="10" type="ORF">E5Q_03938</name>
</gene>
<dbReference type="STRING" id="764103.G7E380"/>
<feature type="transmembrane region" description="Helical" evidence="8">
    <location>
        <begin position="37"/>
        <end position="54"/>
    </location>
</feature>
<evidence type="ECO:0000256" key="4">
    <source>
        <dbReference type="ARBA" id="ARBA00022989"/>
    </source>
</evidence>
<feature type="region of interest" description="Disordered" evidence="7">
    <location>
        <begin position="733"/>
        <end position="757"/>
    </location>
</feature>
<dbReference type="GO" id="GO:0015297">
    <property type="term" value="F:antiporter activity"/>
    <property type="evidence" value="ECO:0007669"/>
    <property type="project" value="InterPro"/>
</dbReference>
<keyword evidence="11" id="KW-1185">Reference proteome</keyword>
<keyword evidence="2" id="KW-0813">Transport</keyword>
<sequence length="926" mass="98932">MAASNASVATNSTKVPSTSILASPHFDPTAVNSADPFILFVIQASFIIILSRILNIGLHKIRQPRVVADVIAGILLGPSVFGRIPHFTAHIFPPLSLPYLNLVANIGLVLFLFLVGLEVDFKLLKRNAKSSLAISGVGMILPFGLGAAVSVGIYDRFINQSAVSFGHFLLFVGVAMAITAFPVLARILTELKLMNTDVGLTVLAAGVGNDVVGWILLALAVALVNAGSGVTAVYVLLCGVGWTLALVYLVRPLFHILARKSGSLENGAPTTGVMTVLVVLIFASAWITDVIGIHAIFGGFLVGVIMPHEGGFASGTNEKIEDLVSVLFLPLYFALSGLKTDLGLLSDGSIWGWTIAVIVVAFSGKFFGCALAARMTGFEWRESAAVGSLMSCKGLVELIVLNIGLNAGILNKQVFAMFVVMALVTTFATTPLTMAFYPVWYQQEMTEKRRAVKAGQHEPKPDELVTQKGAFRARFVVVLSRLDHLPSMMAFVKLLQPPITYDRAVSKGNALSMAAAKDEAEPLSPVDASYFGQLQSSYSVDALRLMELTERSSAVLKASELEETVKADPLSQIFTTFAGLNAIPLSTKTAIVASDSFPSTVTDFATERSSDMIIIPWNAAAPAVVVQETSSSYFNPFESLFGGKNQLSGTEASPQYANFVRNVFAETACDVGLYLDYGTAPAVAPAGKRHLFLAMHGGVDDRACLQLIVQLCSANPGVTATIVRIVRSDEATADDNELETKHSHTPTGSSGDSVRKPDMPVLLDQFTLGSSHVKDTMYGPASTHNQLQSETADELLLARYFSDSQDLDPFLRTGLQRVQYSVVKTARPLFTTLVKARQTAQASSTPILIVTGRSRRGGLSHREELSAVLKGHVEQHNGQVPSLGIAASPEVRKSLGDVASAIVGTKCPASLLLVQASLKHQQAREL</sequence>
<dbReference type="PANTHER" id="PTHR32468:SF0">
    <property type="entry name" value="K(+)_H(+) ANTIPORTER 1"/>
    <property type="match status" value="1"/>
</dbReference>
<reference evidence="10 11" key="1">
    <citation type="journal article" date="2011" name="J. Gen. Appl. Microbiol.">
        <title>Draft genome sequencing of the enigmatic basidiomycete Mixia osmundae.</title>
        <authorList>
            <person name="Nishida H."/>
            <person name="Nagatsuka Y."/>
            <person name="Sugiyama J."/>
        </authorList>
    </citation>
    <scope>NUCLEOTIDE SEQUENCE [LARGE SCALE GENOMIC DNA]</scope>
    <source>
        <strain evidence="11">CBS 9802 / IAM 14324 / JCM 22182 / KY 12970</strain>
    </source>
</reference>
<reference evidence="10 11" key="2">
    <citation type="journal article" date="2012" name="Open Biol.">
        <title>Characteristics of nucleosomes and linker DNA regions on the genome of the basidiomycete Mixia osmundae revealed by mono- and dinucleosome mapping.</title>
        <authorList>
            <person name="Nishida H."/>
            <person name="Kondo S."/>
            <person name="Matsumoto T."/>
            <person name="Suzuki Y."/>
            <person name="Yoshikawa H."/>
            <person name="Taylor T.D."/>
            <person name="Sugiyama J."/>
        </authorList>
    </citation>
    <scope>NUCLEOTIDE SEQUENCE [LARGE SCALE GENOMIC DNA]</scope>
    <source>
        <strain evidence="11">CBS 9802 / IAM 14324 / JCM 22182 / KY 12970</strain>
    </source>
</reference>
<dbReference type="RefSeq" id="XP_014571061.1">
    <property type="nucleotide sequence ID" value="XM_014715575.1"/>
</dbReference>
<dbReference type="InterPro" id="IPR038770">
    <property type="entry name" value="Na+/solute_symporter_sf"/>
</dbReference>
<evidence type="ECO:0000256" key="2">
    <source>
        <dbReference type="ARBA" id="ARBA00022448"/>
    </source>
</evidence>
<dbReference type="eggNOG" id="KOG1650">
    <property type="taxonomic scope" value="Eukaryota"/>
</dbReference>
<feature type="transmembrane region" description="Helical" evidence="8">
    <location>
        <begin position="96"/>
        <end position="119"/>
    </location>
</feature>
<feature type="transmembrane region" description="Helical" evidence="8">
    <location>
        <begin position="66"/>
        <end position="84"/>
    </location>
</feature>
<evidence type="ECO:0000256" key="6">
    <source>
        <dbReference type="ARBA" id="ARBA00023136"/>
    </source>
</evidence>
<feature type="transmembrane region" description="Helical" evidence="8">
    <location>
        <begin position="200"/>
        <end position="226"/>
    </location>
</feature>
<evidence type="ECO:0000256" key="8">
    <source>
        <dbReference type="SAM" id="Phobius"/>
    </source>
</evidence>
<feature type="transmembrane region" description="Helical" evidence="8">
    <location>
        <begin position="350"/>
        <end position="373"/>
    </location>
</feature>
<keyword evidence="6 8" id="KW-0472">Membrane</keyword>
<dbReference type="InterPro" id="IPR050794">
    <property type="entry name" value="CPA2_transporter"/>
</dbReference>
<proteinExistence type="predicted"/>
<keyword evidence="4 8" id="KW-1133">Transmembrane helix</keyword>
<evidence type="ECO:0000256" key="7">
    <source>
        <dbReference type="SAM" id="MobiDB-lite"/>
    </source>
</evidence>
<dbReference type="HOGENOM" id="CLU_005126_10_1_1"/>
<evidence type="ECO:0000313" key="10">
    <source>
        <dbReference type="EMBL" id="GAA97261.1"/>
    </source>
</evidence>
<dbReference type="Pfam" id="PF00999">
    <property type="entry name" value="Na_H_Exchanger"/>
    <property type="match status" value="1"/>
</dbReference>
<comment type="subcellular location">
    <subcellularLocation>
        <location evidence="1">Membrane</location>
        <topology evidence="1">Multi-pass membrane protein</topology>
    </subcellularLocation>
</comment>
<dbReference type="Proteomes" id="UP000009131">
    <property type="component" value="Unassembled WGS sequence"/>
</dbReference>
<dbReference type="Gene3D" id="1.20.1530.20">
    <property type="match status" value="1"/>
</dbReference>
<keyword evidence="5" id="KW-0406">Ion transport</keyword>
<accession>G7E380</accession>
<dbReference type="OrthoDB" id="2687058at2759"/>
<evidence type="ECO:0000259" key="9">
    <source>
        <dbReference type="Pfam" id="PF00999"/>
    </source>
</evidence>
<dbReference type="OMA" id="NFMLFTG"/>
<dbReference type="GO" id="GO:1902600">
    <property type="term" value="P:proton transmembrane transport"/>
    <property type="evidence" value="ECO:0007669"/>
    <property type="project" value="InterPro"/>
</dbReference>
<feature type="transmembrane region" description="Helical" evidence="8">
    <location>
        <begin position="131"/>
        <end position="153"/>
    </location>
</feature>
<dbReference type="AlphaFoldDB" id="G7E380"/>
<dbReference type="EMBL" id="BABT02000117">
    <property type="protein sequence ID" value="GAA97261.1"/>
    <property type="molecule type" value="Genomic_DNA"/>
</dbReference>
<dbReference type="InterPro" id="IPR006153">
    <property type="entry name" value="Cation/H_exchanger_TM"/>
</dbReference>
<dbReference type="GO" id="GO:0016020">
    <property type="term" value="C:membrane"/>
    <property type="evidence" value="ECO:0007669"/>
    <property type="project" value="UniProtKB-SubCell"/>
</dbReference>
<dbReference type="InParanoid" id="G7E380"/>
<protein>
    <recommendedName>
        <fullName evidence="9">Cation/H+ exchanger transmembrane domain-containing protein</fullName>
    </recommendedName>
</protein>
<organism evidence="10 11">
    <name type="scientific">Mixia osmundae (strain CBS 9802 / IAM 14324 / JCM 22182 / KY 12970)</name>
    <dbReference type="NCBI Taxonomy" id="764103"/>
    <lineage>
        <taxon>Eukaryota</taxon>
        <taxon>Fungi</taxon>
        <taxon>Dikarya</taxon>
        <taxon>Basidiomycota</taxon>
        <taxon>Pucciniomycotina</taxon>
        <taxon>Mixiomycetes</taxon>
        <taxon>Mixiales</taxon>
        <taxon>Mixiaceae</taxon>
        <taxon>Mixia</taxon>
    </lineage>
</organism>
<comment type="caution">
    <text evidence="10">The sequence shown here is derived from an EMBL/GenBank/DDBJ whole genome shotgun (WGS) entry which is preliminary data.</text>
</comment>
<evidence type="ECO:0000256" key="1">
    <source>
        <dbReference type="ARBA" id="ARBA00004141"/>
    </source>
</evidence>
<keyword evidence="3 8" id="KW-0812">Transmembrane</keyword>
<feature type="transmembrane region" description="Helical" evidence="8">
    <location>
        <begin position="232"/>
        <end position="254"/>
    </location>
</feature>